<gene>
    <name evidence="2" type="ORF">EAS61_07490</name>
    <name evidence="1" type="ORF">EAS62_34765</name>
</gene>
<dbReference type="Proteomes" id="UP000290174">
    <property type="component" value="Unassembled WGS sequence"/>
</dbReference>
<keyword evidence="3" id="KW-1185">Reference proteome</keyword>
<evidence type="ECO:0000313" key="3">
    <source>
        <dbReference type="Proteomes" id="UP000289946"/>
    </source>
</evidence>
<protein>
    <submittedName>
        <fullName evidence="2">Uncharacterized protein</fullName>
    </submittedName>
</protein>
<proteinExistence type="predicted"/>
<dbReference type="EMBL" id="RDRA01000026">
    <property type="protein sequence ID" value="RXG87904.1"/>
    <property type="molecule type" value="Genomic_DNA"/>
</dbReference>
<dbReference type="Proteomes" id="UP000289946">
    <property type="component" value="Unassembled WGS sequence"/>
</dbReference>
<organism evidence="2 4">
    <name type="scientific">Bradyrhizobium zhanjiangense</name>
    <dbReference type="NCBI Taxonomy" id="1325107"/>
    <lineage>
        <taxon>Bacteria</taxon>
        <taxon>Pseudomonadati</taxon>
        <taxon>Pseudomonadota</taxon>
        <taxon>Alphaproteobacteria</taxon>
        <taxon>Hyphomicrobiales</taxon>
        <taxon>Nitrobacteraceae</taxon>
        <taxon>Bradyrhizobium</taxon>
    </lineage>
</organism>
<sequence>MERERAFRLSRACPAEALAKADAGEVSASPSRRFEISRHPHRHCERSEAIQSLPAVAVWIASLRSQ</sequence>
<name>A0A4V1KXA4_9BRAD</name>
<accession>A0A4V1KXA4</accession>
<evidence type="ECO:0000313" key="2">
    <source>
        <dbReference type="EMBL" id="RXH01535.1"/>
    </source>
</evidence>
<dbReference type="EMBL" id="RKMK01000004">
    <property type="protein sequence ID" value="RXH01535.1"/>
    <property type="molecule type" value="Genomic_DNA"/>
</dbReference>
<evidence type="ECO:0000313" key="1">
    <source>
        <dbReference type="EMBL" id="RXG87904.1"/>
    </source>
</evidence>
<evidence type="ECO:0000313" key="4">
    <source>
        <dbReference type="Proteomes" id="UP000290174"/>
    </source>
</evidence>
<reference evidence="2 4" key="1">
    <citation type="submission" date="2018-11" db="EMBL/GenBank/DDBJ databases">
        <title>Bradyrhizobium sp. nov., isolated from effective nodules of peanut in China.</title>
        <authorList>
            <person name="Li Y."/>
        </authorList>
    </citation>
    <scope>NUCLEOTIDE SEQUENCE [LARGE SCALE GENOMIC DNA]</scope>
    <source>
        <strain evidence="2 4">CCBAU 51770</strain>
        <strain evidence="1 3">CCBAU 51781</strain>
    </source>
</reference>
<dbReference type="AlphaFoldDB" id="A0A4V1KXA4"/>
<comment type="caution">
    <text evidence="2">The sequence shown here is derived from an EMBL/GenBank/DDBJ whole genome shotgun (WGS) entry which is preliminary data.</text>
</comment>